<dbReference type="InterPro" id="IPR032816">
    <property type="entry name" value="VTT_dom"/>
</dbReference>
<reference evidence="9 10" key="1">
    <citation type="submission" date="2024-09" db="EMBL/GenBank/DDBJ databases">
        <authorList>
            <person name="Salinas-Garcia M.A."/>
            <person name="Prieme A."/>
        </authorList>
    </citation>
    <scope>NUCLEOTIDE SEQUENCE [LARGE SCALE GENOMIC DNA]</scope>
    <source>
        <strain evidence="9 10">DSM 21081</strain>
    </source>
</reference>
<sequence length="234" mass="25469">MKTMIALQTALQDPTPSSGGLLSDIADWAVNLMETIGAPGAGLAIALENLFPPLPSEVILPLAGFTASRGSFTLVEALFWTTLGSLVGAVALYWIGRALGRERTRRLFAKVPLMDLNDVDRVEAWFDRHGAKAVFFGRMVPLFRSLVSIPAGVTAMPQWKFIGLTTAGSLIWNSIFVVAGFYLGENWHIVEEYAGIFQKVVIAAVVLYLLYFVVSKVRKVRRARAEDAVDGPAA</sequence>
<keyword evidence="3" id="KW-1003">Cell membrane</keyword>
<keyword evidence="6 7" id="KW-0472">Membrane</keyword>
<evidence type="ECO:0000256" key="4">
    <source>
        <dbReference type="ARBA" id="ARBA00022692"/>
    </source>
</evidence>
<keyword evidence="5 7" id="KW-1133">Transmembrane helix</keyword>
<evidence type="ECO:0000256" key="7">
    <source>
        <dbReference type="SAM" id="Phobius"/>
    </source>
</evidence>
<comment type="similarity">
    <text evidence="2">Belongs to the DedA family.</text>
</comment>
<dbReference type="PANTHER" id="PTHR42709">
    <property type="entry name" value="ALKALINE PHOSPHATASE LIKE PROTEIN"/>
    <property type="match status" value="1"/>
</dbReference>
<evidence type="ECO:0000256" key="2">
    <source>
        <dbReference type="ARBA" id="ARBA00010792"/>
    </source>
</evidence>
<dbReference type="PANTHER" id="PTHR42709:SF6">
    <property type="entry name" value="UNDECAPRENYL PHOSPHATE TRANSPORTER A"/>
    <property type="match status" value="1"/>
</dbReference>
<proteinExistence type="inferred from homology"/>
<name>A0ABV4ULQ8_9MICC</name>
<keyword evidence="10" id="KW-1185">Reference proteome</keyword>
<dbReference type="Pfam" id="PF09335">
    <property type="entry name" value="VTT_dom"/>
    <property type="match status" value="1"/>
</dbReference>
<dbReference type="Proteomes" id="UP001575652">
    <property type="component" value="Unassembled WGS sequence"/>
</dbReference>
<dbReference type="InterPro" id="IPR051311">
    <property type="entry name" value="DedA_domain"/>
</dbReference>
<evidence type="ECO:0000313" key="9">
    <source>
        <dbReference type="EMBL" id="MFB0833197.1"/>
    </source>
</evidence>
<keyword evidence="4 7" id="KW-0812">Transmembrane</keyword>
<comment type="caution">
    <text evidence="9">The sequence shown here is derived from an EMBL/GenBank/DDBJ whole genome shotgun (WGS) entry which is preliminary data.</text>
</comment>
<feature type="transmembrane region" description="Helical" evidence="7">
    <location>
        <begin position="161"/>
        <end position="184"/>
    </location>
</feature>
<feature type="transmembrane region" description="Helical" evidence="7">
    <location>
        <begin position="77"/>
        <end position="96"/>
    </location>
</feature>
<organism evidence="9 10">
    <name type="scientific">Arthrobacter halodurans</name>
    <dbReference type="NCBI Taxonomy" id="516699"/>
    <lineage>
        <taxon>Bacteria</taxon>
        <taxon>Bacillati</taxon>
        <taxon>Actinomycetota</taxon>
        <taxon>Actinomycetes</taxon>
        <taxon>Micrococcales</taxon>
        <taxon>Micrococcaceae</taxon>
        <taxon>Arthrobacter</taxon>
    </lineage>
</organism>
<feature type="domain" description="VTT" evidence="8">
    <location>
        <begin position="54"/>
        <end position="180"/>
    </location>
</feature>
<evidence type="ECO:0000313" key="10">
    <source>
        <dbReference type="Proteomes" id="UP001575652"/>
    </source>
</evidence>
<dbReference type="EMBL" id="JBHDLJ010000001">
    <property type="protein sequence ID" value="MFB0833197.1"/>
    <property type="molecule type" value="Genomic_DNA"/>
</dbReference>
<gene>
    <name evidence="9" type="ORF">ACETWP_01235</name>
</gene>
<evidence type="ECO:0000256" key="1">
    <source>
        <dbReference type="ARBA" id="ARBA00004651"/>
    </source>
</evidence>
<comment type="subcellular location">
    <subcellularLocation>
        <location evidence="1">Cell membrane</location>
        <topology evidence="1">Multi-pass membrane protein</topology>
    </subcellularLocation>
</comment>
<feature type="transmembrane region" description="Helical" evidence="7">
    <location>
        <begin position="196"/>
        <end position="214"/>
    </location>
</feature>
<evidence type="ECO:0000256" key="3">
    <source>
        <dbReference type="ARBA" id="ARBA00022475"/>
    </source>
</evidence>
<dbReference type="RefSeq" id="WP_373970363.1">
    <property type="nucleotide sequence ID" value="NZ_JBHDLJ010000001.1"/>
</dbReference>
<protein>
    <submittedName>
        <fullName evidence="9">DedA family protein</fullName>
    </submittedName>
</protein>
<evidence type="ECO:0000256" key="5">
    <source>
        <dbReference type="ARBA" id="ARBA00022989"/>
    </source>
</evidence>
<accession>A0ABV4ULQ8</accession>
<evidence type="ECO:0000259" key="8">
    <source>
        <dbReference type="Pfam" id="PF09335"/>
    </source>
</evidence>
<evidence type="ECO:0000256" key="6">
    <source>
        <dbReference type="ARBA" id="ARBA00023136"/>
    </source>
</evidence>